<gene>
    <name evidence="3" type="ORF">PECM_002103</name>
</gene>
<evidence type="ECO:0000313" key="4">
    <source>
        <dbReference type="Proteomes" id="UP000631181"/>
    </source>
</evidence>
<comment type="caution">
    <text evidence="3">The sequence shown here is derived from an EMBL/GenBank/DDBJ whole genome shotgun (WGS) entry which is preliminary data.</text>
</comment>
<reference evidence="3" key="1">
    <citation type="journal article" date="2020" name="Front. Microbiol.">
        <title>Gene regulatory networks of Penicillium echinulatum 2HH and Penicillium oxalicum 114-2 inferred by a computational biology approach.</title>
        <authorList>
            <person name="Lenz A.R."/>
            <person name="Galan-Vasquez E."/>
            <person name="Balbinot E."/>
            <person name="De Abreu F.P."/>
            <person name="De Oliveira N.S."/>
            <person name="Da Rosa L.O."/>
            <person name="De Avila E Silva S."/>
            <person name="Camassola M."/>
            <person name="Dillon A.J.P."/>
            <person name="Perez-Rueda E."/>
        </authorList>
    </citation>
    <scope>NUCLEOTIDE SEQUENCE</scope>
    <source>
        <strain evidence="3">S1M29</strain>
    </source>
</reference>
<feature type="compositionally biased region" description="Acidic residues" evidence="2">
    <location>
        <begin position="84"/>
        <end position="93"/>
    </location>
</feature>
<comment type="similarity">
    <text evidence="1">Belongs to the aegerolysin family.</text>
</comment>
<protein>
    <submittedName>
        <fullName evidence="3">Uncharacterized protein</fullName>
    </submittedName>
</protein>
<name>A0A8J8W8K2_9EURO</name>
<dbReference type="Gene3D" id="2.60.270.50">
    <property type="match status" value="1"/>
</dbReference>
<organism evidence="3 4">
    <name type="scientific">Penicillium ucsense</name>
    <dbReference type="NCBI Taxonomy" id="2839758"/>
    <lineage>
        <taxon>Eukaryota</taxon>
        <taxon>Fungi</taxon>
        <taxon>Dikarya</taxon>
        <taxon>Ascomycota</taxon>
        <taxon>Pezizomycotina</taxon>
        <taxon>Eurotiomycetes</taxon>
        <taxon>Eurotiomycetidae</taxon>
        <taxon>Eurotiales</taxon>
        <taxon>Aspergillaceae</taxon>
        <taxon>Penicillium</taxon>
    </lineage>
</organism>
<sequence length="161" mass="17610">MVHEVATQHICLTIFNHLEHGNITIRNLVTLSGQPYAKIPTLRILSTDEIAKICIAPGQSKVLSFCGAGALGVGVEGMLDLCLEDENENEDEVESKSDSESDSDSESRITTLYWNGPWERRGNQFHAASTDRMKYSVVTSLPPDEGVLGYVSVEVGEVTAR</sequence>
<dbReference type="InterPro" id="IPR009413">
    <property type="entry name" value="Aegerolysin-typ"/>
</dbReference>
<dbReference type="AlphaFoldDB" id="A0A8J8W8K2"/>
<evidence type="ECO:0000313" key="3">
    <source>
        <dbReference type="EMBL" id="KAF7718422.1"/>
    </source>
</evidence>
<dbReference type="OrthoDB" id="4266267at2759"/>
<dbReference type="Pfam" id="PF06355">
    <property type="entry name" value="Aegerolysin"/>
    <property type="match status" value="2"/>
</dbReference>
<dbReference type="Proteomes" id="UP000631181">
    <property type="component" value="Unassembled WGS sequence"/>
</dbReference>
<dbReference type="GO" id="GO:0019836">
    <property type="term" value="P:symbiont-mediated hemolysis of host erythrocyte"/>
    <property type="evidence" value="ECO:0007669"/>
    <property type="project" value="InterPro"/>
</dbReference>
<feature type="region of interest" description="Disordered" evidence="2">
    <location>
        <begin position="84"/>
        <end position="108"/>
    </location>
</feature>
<evidence type="ECO:0000256" key="2">
    <source>
        <dbReference type="SAM" id="MobiDB-lite"/>
    </source>
</evidence>
<proteinExistence type="inferred from homology"/>
<keyword evidence="4" id="KW-1185">Reference proteome</keyword>
<accession>A0A8J8W8K2</accession>
<dbReference type="EMBL" id="WIWV01000015">
    <property type="protein sequence ID" value="KAF7718422.1"/>
    <property type="molecule type" value="Genomic_DNA"/>
</dbReference>
<evidence type="ECO:0000256" key="1">
    <source>
        <dbReference type="ARBA" id="ARBA00010795"/>
    </source>
</evidence>